<evidence type="ECO:0000313" key="2">
    <source>
        <dbReference type="EMBL" id="SOQ39347.1"/>
    </source>
</evidence>
<evidence type="ECO:0000256" key="1">
    <source>
        <dbReference type="SAM" id="Coils"/>
    </source>
</evidence>
<dbReference type="AlphaFoldDB" id="A0A2H1VEV3"/>
<keyword evidence="1" id="KW-0175">Coiled coil</keyword>
<reference evidence="2" key="1">
    <citation type="submission" date="2016-07" db="EMBL/GenBank/DDBJ databases">
        <authorList>
            <person name="Bretaudeau A."/>
        </authorList>
    </citation>
    <scope>NUCLEOTIDE SEQUENCE</scope>
    <source>
        <strain evidence="2">Rice</strain>
        <tissue evidence="2">Whole body</tissue>
    </source>
</reference>
<protein>
    <submittedName>
        <fullName evidence="2">SFRICE_021592</fullName>
    </submittedName>
</protein>
<sequence>MLADAHRYRISTKNFIKIGQAVSEEYGNENFDKRILYIRCSNSAITTPAERIGVMTNEKNSLLKNGSKRNLCRVDSKNSTYFVKMIILTGKNLGERHKDLNAKVKEAREKRVDFDELKRTPEQSDVDKLFKIALASKYINIDYIVEVLKCGDPLYISKALKCVWMYDDKYAHIINPDNLQNNIIPFMSTKMKKKMLTAVSMHVRNESRAAEFYNYCMNIGCPNIAYKFLYFTSENFKLKIIEDPLKQSAMLPTFHENGVNVKHFIGSSFILADVFLSNLNVTTRNEMLSTLSYLYTFSEDKYLNLLEKYTDLTYSYGIKRFLTLRISKSIMKKHKDRVLKTPKMYVSILNANAIVKYSTVEDAKIYAIAFFPDNINEFWRNKNYLNEHKYFLDKITTGKFQFIKEMFTSKFPGEEFEMSLRFYQNRCYEIMTAAERETWALQQIASEKEILGKGQDYQWYKFINFEKAFKEMKKLVLITPNRTKRADMMLILIESAKNQRELETLLKHFYERHVNEQKYVKENFLDKVMNYFNVYEFDTGCWEALNIMFHNLEVYSSTEYISKSEYRIIALIYHIIHNIEIPDALRNNIASRMQFYSLKQNTDKLTKEQTEKVFQYLFNLYMDKIREFENVPYNDDVKGDLRKYIFNILDLLDQYEKTKENIPELVNHFMKLDWSEFEFHKFIKISTNAPPLNLLHDLKSDSKLLIERLPLVRKKMNESYTYNISTVLKKLRIYFSQDVAKECLRFFNSLLDEEKLWHREAQAVVHALFQLGDENFKVDLMKKFAPKEATINHSEIDEKLLRIQMAICSHVLYSRPPVPLECIFMYLKGDYVPFCLPMFNALLSDLPLPLCINFVENLLDKPVSIQKHGIRLAFQCFNTETFNTVILRAWKKTKNVSLRDVIFDALYNKISTSESGQEALFETLKSIILTLKHDDDDAIFNLITSCKLPEHFAMESIMMAWKVVSQFPPKLTNLNRMRDLVICFTNNIDKIRPDIVYEIVDTFIASVFRPDEEDAKGKLSSEAISLISSKWSLTAIFIVHLNNDDLDKKIELTKLILMKCFKPHKAENKHILIETGMRFKSQLEDASYSQTPSRFGNINRVMQAVIQTLQDVFTTEEIYLQIWELQLGIVARKAIQSAGIIYENAAHDFGRELGNLVKEYVDKELFFNSFLLRIHDLLITKITNVTSILNLNNTDNFYVKLCRELLTFEMIETYWLALYLLPCYSSDVPPQVDRNDYVYITNKLYNLNNKELRFYMFDKLAGPGKDLILN</sequence>
<organism evidence="2">
    <name type="scientific">Spodoptera frugiperda</name>
    <name type="common">Fall armyworm</name>
    <dbReference type="NCBI Taxonomy" id="7108"/>
    <lineage>
        <taxon>Eukaryota</taxon>
        <taxon>Metazoa</taxon>
        <taxon>Ecdysozoa</taxon>
        <taxon>Arthropoda</taxon>
        <taxon>Hexapoda</taxon>
        <taxon>Insecta</taxon>
        <taxon>Pterygota</taxon>
        <taxon>Neoptera</taxon>
        <taxon>Endopterygota</taxon>
        <taxon>Lepidoptera</taxon>
        <taxon>Glossata</taxon>
        <taxon>Ditrysia</taxon>
        <taxon>Noctuoidea</taxon>
        <taxon>Noctuidae</taxon>
        <taxon>Amphipyrinae</taxon>
        <taxon>Spodoptera</taxon>
    </lineage>
</organism>
<name>A0A2H1VEV3_SPOFR</name>
<feature type="coiled-coil region" evidence="1">
    <location>
        <begin position="90"/>
        <end position="117"/>
    </location>
</feature>
<gene>
    <name evidence="2" type="ORF">SFRICE_021592</name>
</gene>
<dbReference type="EMBL" id="ODYU01002182">
    <property type="protein sequence ID" value="SOQ39347.1"/>
    <property type="molecule type" value="Genomic_DNA"/>
</dbReference>
<proteinExistence type="predicted"/>
<accession>A0A2H1VEV3</accession>